<feature type="region of interest" description="Disordered" evidence="1">
    <location>
        <begin position="64"/>
        <end position="117"/>
    </location>
</feature>
<evidence type="ECO:0000313" key="2">
    <source>
        <dbReference type="EMBL" id="MPM67639.1"/>
    </source>
</evidence>
<sequence length="117" mass="13091">MFQNVGHARPGELFENARLAGLSHPAGGGGIEPEFPGCFDHFADAFRRDAVAGFAVFDHLRRPVEPVADGRDSGRQRLHDRARQPLPQRKMPEQVGLRQKAVDLRRRNQPGEMEVRG</sequence>
<reference evidence="2" key="1">
    <citation type="submission" date="2019-08" db="EMBL/GenBank/DDBJ databases">
        <authorList>
            <person name="Kucharzyk K."/>
            <person name="Murdoch R.W."/>
            <person name="Higgins S."/>
            <person name="Loffler F."/>
        </authorList>
    </citation>
    <scope>NUCLEOTIDE SEQUENCE</scope>
</reference>
<comment type="caution">
    <text evidence="2">The sequence shown here is derived from an EMBL/GenBank/DDBJ whole genome shotgun (WGS) entry which is preliminary data.</text>
</comment>
<dbReference type="AlphaFoldDB" id="A0A645BQD5"/>
<evidence type="ECO:0000256" key="1">
    <source>
        <dbReference type="SAM" id="MobiDB-lite"/>
    </source>
</evidence>
<name>A0A645BQD5_9ZZZZ</name>
<accession>A0A645BQD5</accession>
<organism evidence="2">
    <name type="scientific">bioreactor metagenome</name>
    <dbReference type="NCBI Taxonomy" id="1076179"/>
    <lineage>
        <taxon>unclassified sequences</taxon>
        <taxon>metagenomes</taxon>
        <taxon>ecological metagenomes</taxon>
    </lineage>
</organism>
<feature type="compositionally biased region" description="Basic and acidic residues" evidence="1">
    <location>
        <begin position="64"/>
        <end position="83"/>
    </location>
</feature>
<gene>
    <name evidence="2" type="ORF">SDC9_114563</name>
</gene>
<proteinExistence type="predicted"/>
<protein>
    <submittedName>
        <fullName evidence="2">Uncharacterized protein</fullName>
    </submittedName>
</protein>
<dbReference type="EMBL" id="VSSQ01021803">
    <property type="protein sequence ID" value="MPM67639.1"/>
    <property type="molecule type" value="Genomic_DNA"/>
</dbReference>